<accession>A0A1D1YEE2</accession>
<reference evidence="1" key="1">
    <citation type="submission" date="2015-07" db="EMBL/GenBank/DDBJ databases">
        <title>Transcriptome Assembly of Anthurium amnicola.</title>
        <authorList>
            <person name="Suzuki J."/>
        </authorList>
    </citation>
    <scope>NUCLEOTIDE SEQUENCE</scope>
</reference>
<gene>
    <name evidence="1" type="primary">queE_1</name>
    <name evidence="1" type="ORF">g.76094</name>
</gene>
<evidence type="ECO:0000313" key="1">
    <source>
        <dbReference type="EMBL" id="JAT53025.1"/>
    </source>
</evidence>
<feature type="non-terminal residue" evidence="1">
    <location>
        <position position="1"/>
    </location>
</feature>
<protein>
    <submittedName>
        <fullName evidence="1">7-carboxy-7-deazaguanine synthase</fullName>
    </submittedName>
</protein>
<name>A0A1D1YEE2_9ARAE</name>
<proteinExistence type="predicted"/>
<dbReference type="AlphaFoldDB" id="A0A1D1YEE2"/>
<dbReference type="EMBL" id="GDJX01014911">
    <property type="protein sequence ID" value="JAT53025.1"/>
    <property type="molecule type" value="Transcribed_RNA"/>
</dbReference>
<sequence length="172" mass="18384">SIQRQGFFRFCEGFTLGIGKRTKGLICSPAPDPNNGDDDIIPLSYSYLVESCCSVQATWKKKLPLFFSANPICRPNQRKPQRLANESGGDPFVGGGFPAAEELVGRSRRGVEAEGVGKVVPLPLCIGTGLSPLETALTSGSTVQKPGVEDKLPLRENAGQLLAFEAPTMVMC</sequence>
<organism evidence="1">
    <name type="scientific">Anthurium amnicola</name>
    <dbReference type="NCBI Taxonomy" id="1678845"/>
    <lineage>
        <taxon>Eukaryota</taxon>
        <taxon>Viridiplantae</taxon>
        <taxon>Streptophyta</taxon>
        <taxon>Embryophyta</taxon>
        <taxon>Tracheophyta</taxon>
        <taxon>Spermatophyta</taxon>
        <taxon>Magnoliopsida</taxon>
        <taxon>Liliopsida</taxon>
        <taxon>Araceae</taxon>
        <taxon>Pothoideae</taxon>
        <taxon>Potheae</taxon>
        <taxon>Anthurium</taxon>
    </lineage>
</organism>